<protein>
    <recommendedName>
        <fullName evidence="3">Alpha/beta hydrolase</fullName>
    </recommendedName>
</protein>
<evidence type="ECO:0000313" key="1">
    <source>
        <dbReference type="EMBL" id="AUG28266.1"/>
    </source>
</evidence>
<reference evidence="1 2" key="1">
    <citation type="submission" date="2017-12" db="EMBL/GenBank/DDBJ databases">
        <title>Isolation and characterization of estrogens degradatiion strain Microbacterium hominis SJTG1.</title>
        <authorList>
            <person name="Xiong W."/>
            <person name="Yin C."/>
            <person name="Zheng D."/>
            <person name="Liang R."/>
        </authorList>
    </citation>
    <scope>NUCLEOTIDE SEQUENCE [LARGE SCALE GENOMIC DNA]</scope>
    <source>
        <strain evidence="1 2">SJTG1</strain>
    </source>
</reference>
<dbReference type="Gene3D" id="3.40.50.1820">
    <property type="entry name" value="alpha/beta hydrolase"/>
    <property type="match status" value="1"/>
</dbReference>
<sequence length="444" mass="45590">MTGDVDIRSGGLVVVDTDTLRHLAATLALFAARLAEAGDVLGRAHASSLAGGLWVASPQGGARAAEDAAAALARSVRRLAEVYELAEQEALARIRGAGGADGADGLRLAARRLAVAPDVAAEAAHLAEAWSEGRHAEIEGQMRAAAGMLGVYGPLGPSLTLLTGAVRAADRGTIPADAPPLRPVGATASVVELSRHRAPGAAAAPRSLVEIIDRMPGEDGLDGARVRVEEYRFASGEREFFVYIGGTRAAVDRDEPWDMASNVQLYFGEESSSYEAVERALAAAGAVAGDRLHVVGHSQGAMIGAHLARQGGYDVRTQIGIAGPVQAELPAGVLSLTIRHTDDPVAALAVGGPPGVSGSTQSLVVQRTAHPAPAWTDAMLVVHGLDAYRDTAGLVDAASDPRVAAVRDRLAPLAGAVTGTSIVYGARRTSSADDARVRRRSGGL</sequence>
<accession>A0A2K9DM69</accession>
<name>A0A2K9DM69_9MICO</name>
<dbReference type="Proteomes" id="UP000233276">
    <property type="component" value="Chromosome"/>
</dbReference>
<dbReference type="SUPFAM" id="SSF53474">
    <property type="entry name" value="alpha/beta-Hydrolases"/>
    <property type="match status" value="1"/>
</dbReference>
<evidence type="ECO:0008006" key="3">
    <source>
        <dbReference type="Google" id="ProtNLM"/>
    </source>
</evidence>
<proteinExistence type="predicted"/>
<dbReference type="AlphaFoldDB" id="A0A2K9DM69"/>
<gene>
    <name evidence="1" type="ORF">CXR34_01510</name>
</gene>
<evidence type="ECO:0000313" key="2">
    <source>
        <dbReference type="Proteomes" id="UP000233276"/>
    </source>
</evidence>
<dbReference type="EMBL" id="CP025299">
    <property type="protein sequence ID" value="AUG28266.1"/>
    <property type="molecule type" value="Genomic_DNA"/>
</dbReference>
<dbReference type="KEGG" id="mhos:CXR34_01510"/>
<dbReference type="InterPro" id="IPR029058">
    <property type="entry name" value="AB_hydrolase_fold"/>
</dbReference>
<dbReference type="RefSeq" id="WP_101305320.1">
    <property type="nucleotide sequence ID" value="NZ_CP025299.1"/>
</dbReference>
<organism evidence="1 2">
    <name type="scientific">Microbacterium hominis</name>
    <dbReference type="NCBI Taxonomy" id="162426"/>
    <lineage>
        <taxon>Bacteria</taxon>
        <taxon>Bacillati</taxon>
        <taxon>Actinomycetota</taxon>
        <taxon>Actinomycetes</taxon>
        <taxon>Micrococcales</taxon>
        <taxon>Microbacteriaceae</taxon>
        <taxon>Microbacterium</taxon>
    </lineage>
</organism>